<name>A0A0N5CNC0_THECL</name>
<organism evidence="3">
    <name type="scientific">Thelazia callipaeda</name>
    <name type="common">Oriental eyeworm</name>
    <name type="synonym">Parasitic nematode</name>
    <dbReference type="NCBI Taxonomy" id="103827"/>
    <lineage>
        <taxon>Eukaryota</taxon>
        <taxon>Metazoa</taxon>
        <taxon>Ecdysozoa</taxon>
        <taxon>Nematoda</taxon>
        <taxon>Chromadorea</taxon>
        <taxon>Rhabditida</taxon>
        <taxon>Spirurina</taxon>
        <taxon>Spiruromorpha</taxon>
        <taxon>Thelazioidea</taxon>
        <taxon>Thelaziidae</taxon>
        <taxon>Thelazia</taxon>
    </lineage>
</organism>
<sequence length="205" mass="24320">MYLLPTILYCLYLRPDDNDRLRIKLRSHDNMISHNFMWLNIPRYEIKYKFVVAILYESVKPSVVTSDHRGKKGKKAKQAWKRDEEEEAVDEERFEKIEMKQAEGGRSGHEWFERMERSCEKIGRAHSRKFYCVDMQLLRKKLRFKNVRKLCTSIRGFTSDTLTGGVLGAHIEVSFVQSKFHKTSKQAKYWKWLVTDSEGYREGNG</sequence>
<evidence type="ECO:0000313" key="1">
    <source>
        <dbReference type="EMBL" id="VDM97241.1"/>
    </source>
</evidence>
<reference evidence="3" key="1">
    <citation type="submission" date="2017-02" db="UniProtKB">
        <authorList>
            <consortium name="WormBaseParasite"/>
        </authorList>
    </citation>
    <scope>IDENTIFICATION</scope>
</reference>
<evidence type="ECO:0000313" key="2">
    <source>
        <dbReference type="Proteomes" id="UP000276776"/>
    </source>
</evidence>
<dbReference type="EMBL" id="UYYF01000238">
    <property type="protein sequence ID" value="VDM97241.1"/>
    <property type="molecule type" value="Genomic_DNA"/>
</dbReference>
<protein>
    <submittedName>
        <fullName evidence="3">FERM domain-containing protein</fullName>
    </submittedName>
</protein>
<dbReference type="Proteomes" id="UP000276776">
    <property type="component" value="Unassembled WGS sequence"/>
</dbReference>
<reference evidence="1 2" key="2">
    <citation type="submission" date="2018-11" db="EMBL/GenBank/DDBJ databases">
        <authorList>
            <consortium name="Pathogen Informatics"/>
        </authorList>
    </citation>
    <scope>NUCLEOTIDE SEQUENCE [LARGE SCALE GENOMIC DNA]</scope>
</reference>
<gene>
    <name evidence="1" type="ORF">TCLT_LOCUS1675</name>
</gene>
<evidence type="ECO:0000313" key="3">
    <source>
        <dbReference type="WBParaSite" id="TCLT_0000167401-mRNA-1"/>
    </source>
</evidence>
<dbReference type="WBParaSite" id="TCLT_0000167401-mRNA-1">
    <property type="protein sequence ID" value="TCLT_0000167401-mRNA-1"/>
    <property type="gene ID" value="TCLT_0000167401"/>
</dbReference>
<dbReference type="AlphaFoldDB" id="A0A0N5CNC0"/>
<proteinExistence type="predicted"/>
<keyword evidence="2" id="KW-1185">Reference proteome</keyword>
<accession>A0A0N5CNC0</accession>